<sequence length="94" mass="9760">MNGMRTMLTLRVAAAAEAVSLALLLANLLTVHAGWITSLGGPTHGTAYLVTIVATWQTPLAAARRARLLALVPGVGGLLVLRRLRGREAAVPAP</sequence>
<name>A0ABN2W510_9ACTN</name>
<dbReference type="Proteomes" id="UP001500016">
    <property type="component" value="Unassembled WGS sequence"/>
</dbReference>
<organism evidence="1 2">
    <name type="scientific">Streptomyces albiaxialis</name>
    <dbReference type="NCBI Taxonomy" id="329523"/>
    <lineage>
        <taxon>Bacteria</taxon>
        <taxon>Bacillati</taxon>
        <taxon>Actinomycetota</taxon>
        <taxon>Actinomycetes</taxon>
        <taxon>Kitasatosporales</taxon>
        <taxon>Streptomycetaceae</taxon>
        <taxon>Streptomyces</taxon>
    </lineage>
</organism>
<evidence type="ECO:0000313" key="2">
    <source>
        <dbReference type="Proteomes" id="UP001500016"/>
    </source>
</evidence>
<proteinExistence type="predicted"/>
<accession>A0ABN2W510</accession>
<keyword evidence="2" id="KW-1185">Reference proteome</keyword>
<gene>
    <name evidence="1" type="ORF">GCM10009801_44760</name>
</gene>
<reference evidence="1 2" key="1">
    <citation type="journal article" date="2019" name="Int. J. Syst. Evol. Microbiol.">
        <title>The Global Catalogue of Microorganisms (GCM) 10K type strain sequencing project: providing services to taxonomists for standard genome sequencing and annotation.</title>
        <authorList>
            <consortium name="The Broad Institute Genomics Platform"/>
            <consortium name="The Broad Institute Genome Sequencing Center for Infectious Disease"/>
            <person name="Wu L."/>
            <person name="Ma J."/>
        </authorList>
    </citation>
    <scope>NUCLEOTIDE SEQUENCE [LARGE SCALE GENOMIC DNA]</scope>
    <source>
        <strain evidence="1 2">JCM 15478</strain>
    </source>
</reference>
<comment type="caution">
    <text evidence="1">The sequence shown here is derived from an EMBL/GenBank/DDBJ whole genome shotgun (WGS) entry which is preliminary data.</text>
</comment>
<evidence type="ECO:0000313" key="1">
    <source>
        <dbReference type="EMBL" id="GAA2083949.1"/>
    </source>
</evidence>
<protein>
    <recommendedName>
        <fullName evidence="3">DUF3817 domain-containing protein</fullName>
    </recommendedName>
</protein>
<dbReference type="EMBL" id="BAAAPE010000011">
    <property type="protein sequence ID" value="GAA2083949.1"/>
    <property type="molecule type" value="Genomic_DNA"/>
</dbReference>
<evidence type="ECO:0008006" key="3">
    <source>
        <dbReference type="Google" id="ProtNLM"/>
    </source>
</evidence>